<dbReference type="EMBL" id="DVIQ01000022">
    <property type="protein sequence ID" value="HIS30689.1"/>
    <property type="molecule type" value="Genomic_DNA"/>
</dbReference>
<evidence type="ECO:0000256" key="3">
    <source>
        <dbReference type="ARBA" id="ARBA00023295"/>
    </source>
</evidence>
<comment type="similarity">
    <text evidence="1 6">Belongs to the glycosyl hydrolase 43 family.</text>
</comment>
<evidence type="ECO:0000256" key="2">
    <source>
        <dbReference type="ARBA" id="ARBA00022801"/>
    </source>
</evidence>
<evidence type="ECO:0000256" key="4">
    <source>
        <dbReference type="PIRSR" id="PIRSR606710-1"/>
    </source>
</evidence>
<reference evidence="9" key="1">
    <citation type="submission" date="2020-10" db="EMBL/GenBank/DDBJ databases">
        <authorList>
            <person name="Gilroy R."/>
        </authorList>
    </citation>
    <scope>NUCLEOTIDE SEQUENCE</scope>
    <source>
        <strain evidence="9">CHK190-19873</strain>
    </source>
</reference>
<dbReference type="SUPFAM" id="SSF75005">
    <property type="entry name" value="Arabinanase/levansucrase/invertase"/>
    <property type="match status" value="1"/>
</dbReference>
<dbReference type="PANTHER" id="PTHR42812">
    <property type="entry name" value="BETA-XYLOSIDASE"/>
    <property type="match status" value="1"/>
</dbReference>
<dbReference type="SUPFAM" id="SSF49899">
    <property type="entry name" value="Concanavalin A-like lectins/glucanases"/>
    <property type="match status" value="1"/>
</dbReference>
<dbReference type="Pfam" id="PF17851">
    <property type="entry name" value="GH43_C2"/>
    <property type="match status" value="1"/>
</dbReference>
<feature type="site" description="Important for catalytic activity, responsible for pKa modulation of the active site Glu and correct orientation of both the proton donor and substrate" evidence="5">
    <location>
        <position position="128"/>
    </location>
</feature>
<dbReference type="InterPro" id="IPR006710">
    <property type="entry name" value="Glyco_hydro_43"/>
</dbReference>
<evidence type="ECO:0000313" key="9">
    <source>
        <dbReference type="EMBL" id="HIS30689.1"/>
    </source>
</evidence>
<name>A0A9D1ERU6_9FIRM</name>
<dbReference type="InterPro" id="IPR023296">
    <property type="entry name" value="Glyco_hydro_beta-prop_sf"/>
</dbReference>
<proteinExistence type="inferred from homology"/>
<reference evidence="9" key="2">
    <citation type="journal article" date="2021" name="PeerJ">
        <title>Extensive microbial diversity within the chicken gut microbiome revealed by metagenomics and culture.</title>
        <authorList>
            <person name="Gilroy R."/>
            <person name="Ravi A."/>
            <person name="Getino M."/>
            <person name="Pursley I."/>
            <person name="Horton D.L."/>
            <person name="Alikhan N.F."/>
            <person name="Baker D."/>
            <person name="Gharbi K."/>
            <person name="Hall N."/>
            <person name="Watson M."/>
            <person name="Adriaenssens E.M."/>
            <person name="Foster-Nyarko E."/>
            <person name="Jarju S."/>
            <person name="Secka A."/>
            <person name="Antonio M."/>
            <person name="Oren A."/>
            <person name="Chaudhuri R.R."/>
            <person name="La Ragione R."/>
            <person name="Hildebrand F."/>
            <person name="Pallen M.J."/>
        </authorList>
    </citation>
    <scope>NUCLEOTIDE SEQUENCE</scope>
    <source>
        <strain evidence="9">CHK190-19873</strain>
    </source>
</reference>
<dbReference type="PANTHER" id="PTHR42812:SF12">
    <property type="entry name" value="BETA-XYLOSIDASE-RELATED"/>
    <property type="match status" value="1"/>
</dbReference>
<dbReference type="AlphaFoldDB" id="A0A9D1ERU6"/>
<keyword evidence="2 6" id="KW-0378">Hydrolase</keyword>
<accession>A0A9D1ERU6</accession>
<dbReference type="GO" id="GO:0004553">
    <property type="term" value="F:hydrolase activity, hydrolyzing O-glycosyl compounds"/>
    <property type="evidence" value="ECO:0007669"/>
    <property type="project" value="InterPro"/>
</dbReference>
<protein>
    <submittedName>
        <fullName evidence="9">Glycoside hydrolase family 43 protein</fullName>
    </submittedName>
</protein>
<feature type="active site" description="Proton acceptor" evidence="4">
    <location>
        <position position="14"/>
    </location>
</feature>
<evidence type="ECO:0000256" key="5">
    <source>
        <dbReference type="PIRSR" id="PIRSR606710-2"/>
    </source>
</evidence>
<feature type="active site" description="Proton donor" evidence="4">
    <location>
        <position position="189"/>
    </location>
</feature>
<evidence type="ECO:0000256" key="1">
    <source>
        <dbReference type="ARBA" id="ARBA00009865"/>
    </source>
</evidence>
<dbReference type="InterPro" id="IPR013320">
    <property type="entry name" value="ConA-like_dom_sf"/>
</dbReference>
<dbReference type="CDD" id="cd09000">
    <property type="entry name" value="GH43_SXA-like"/>
    <property type="match status" value="1"/>
</dbReference>
<evidence type="ECO:0000259" key="8">
    <source>
        <dbReference type="Pfam" id="PF17851"/>
    </source>
</evidence>
<evidence type="ECO:0000313" key="10">
    <source>
        <dbReference type="Proteomes" id="UP000823935"/>
    </source>
</evidence>
<comment type="caution">
    <text evidence="9">The sequence shown here is derived from an EMBL/GenBank/DDBJ whole genome shotgun (WGS) entry which is preliminary data.</text>
</comment>
<dbReference type="Gene3D" id="2.115.10.20">
    <property type="entry name" value="Glycosyl hydrolase domain, family 43"/>
    <property type="match status" value="1"/>
</dbReference>
<dbReference type="InterPro" id="IPR051795">
    <property type="entry name" value="Glycosyl_Hydrlase_43"/>
</dbReference>
<dbReference type="Gene3D" id="2.60.120.200">
    <property type="match status" value="1"/>
</dbReference>
<feature type="region of interest" description="Disordered" evidence="7">
    <location>
        <begin position="322"/>
        <end position="341"/>
    </location>
</feature>
<keyword evidence="3 6" id="KW-0326">Glycosidase</keyword>
<organism evidence="9 10">
    <name type="scientific">Candidatus Limivivens intestinipullorum</name>
    <dbReference type="NCBI Taxonomy" id="2840858"/>
    <lineage>
        <taxon>Bacteria</taxon>
        <taxon>Bacillati</taxon>
        <taxon>Bacillota</taxon>
        <taxon>Clostridia</taxon>
        <taxon>Lachnospirales</taxon>
        <taxon>Lachnospiraceae</taxon>
        <taxon>Lachnospiraceae incertae sedis</taxon>
        <taxon>Candidatus Limivivens</taxon>
    </lineage>
</organism>
<feature type="domain" description="Beta-xylosidase C-terminal Concanavalin A-like" evidence="8">
    <location>
        <begin position="362"/>
        <end position="545"/>
    </location>
</feature>
<dbReference type="Proteomes" id="UP000823935">
    <property type="component" value="Unassembled WGS sequence"/>
</dbReference>
<dbReference type="GO" id="GO:0005975">
    <property type="term" value="P:carbohydrate metabolic process"/>
    <property type="evidence" value="ECO:0007669"/>
    <property type="project" value="InterPro"/>
</dbReference>
<evidence type="ECO:0000256" key="6">
    <source>
        <dbReference type="RuleBase" id="RU361187"/>
    </source>
</evidence>
<gene>
    <name evidence="9" type="ORF">IAB44_03940</name>
</gene>
<evidence type="ECO:0000256" key="7">
    <source>
        <dbReference type="SAM" id="MobiDB-lite"/>
    </source>
</evidence>
<dbReference type="Pfam" id="PF04616">
    <property type="entry name" value="Glyco_hydro_43"/>
    <property type="match status" value="1"/>
</dbReference>
<dbReference type="InterPro" id="IPR041542">
    <property type="entry name" value="GH43_C2"/>
</dbReference>
<sequence>MLVKNPILKGFHPDPSILRVGEDYYIANSTFEWYPGVRIYHSRNLADWELAGMPLDRTALLDMTGVNASDGIWAPCLSWSGGWFYLIFTVVHTSHQYAMFDTPNYVTRARKIEGPWEEPVYLNSSGFDPSLFHDDDGRKWLVNMEWDYRGVAFGRAFPGILLQEYDSEQKRLVGSPKKIFPGTARRLTEGPHLYKKDGWYYLVCAEGGTSWFHCVTVARSKKIGGPYEVHPGNPLLTSWEGTPDSDVYEKELEERGLNGCLLQKAGHGSLCQGPGGRWYLAHLCSRPIPGTRSCVLGRETAIQEIVWKDGWPWLKGGGSLPAETYEVEDDPGSPDESSAAAESGGSICLYRFGQDRDLVLRDFQTLRRPLSSEDFSFEARPGYLRLRGRESLYSRFRQSILARRQTDFAFDARTSFEFSPESFQHMAGLVYRYNEENQYACLVSFDEAAGERVVTAVAIRQGILRVLDTRPVGEGPYTLTLQVDGVRGHFGFLREGVWELFDGELDTEILSDDFTGGFTGAFVGIVAMDLRSQEKYADFADFCYTGRPEGRGR</sequence>